<feature type="compositionally biased region" description="Gly residues" evidence="1">
    <location>
        <begin position="47"/>
        <end position="60"/>
    </location>
</feature>
<feature type="region of interest" description="Disordered" evidence="1">
    <location>
        <begin position="1"/>
        <end position="62"/>
    </location>
</feature>
<proteinExistence type="predicted"/>
<feature type="region of interest" description="Disordered" evidence="1">
    <location>
        <begin position="103"/>
        <end position="131"/>
    </location>
</feature>
<dbReference type="PaxDb" id="4577-AC211504.4_FGP001"/>
<protein>
    <submittedName>
        <fullName evidence="2">Uncharacterized protein</fullName>
    </submittedName>
</protein>
<accession>A0A1D6IL27</accession>
<evidence type="ECO:0000313" key="2">
    <source>
        <dbReference type="EMBL" id="ONM60106.1"/>
    </source>
</evidence>
<reference evidence="2" key="1">
    <citation type="submission" date="2015-12" db="EMBL/GenBank/DDBJ databases">
        <title>Update maize B73 reference genome by single molecule sequencing technologies.</title>
        <authorList>
            <consortium name="Maize Genome Sequencing Project"/>
            <person name="Ware D."/>
        </authorList>
    </citation>
    <scope>NUCLEOTIDE SEQUENCE [LARGE SCALE GENOMIC DNA]</scope>
    <source>
        <tissue evidence="2">Seedling</tissue>
    </source>
</reference>
<name>A0A1D6IL27_MAIZE</name>
<evidence type="ECO:0000256" key="1">
    <source>
        <dbReference type="SAM" id="MobiDB-lite"/>
    </source>
</evidence>
<gene>
    <name evidence="2" type="ORF">ZEAMMB73_Zm00001d022319</name>
</gene>
<dbReference type="AlphaFoldDB" id="A0A1D6IL27"/>
<organism evidence="2">
    <name type="scientific">Zea mays</name>
    <name type="common">Maize</name>
    <dbReference type="NCBI Taxonomy" id="4577"/>
    <lineage>
        <taxon>Eukaryota</taxon>
        <taxon>Viridiplantae</taxon>
        <taxon>Streptophyta</taxon>
        <taxon>Embryophyta</taxon>
        <taxon>Tracheophyta</taxon>
        <taxon>Spermatophyta</taxon>
        <taxon>Magnoliopsida</taxon>
        <taxon>Liliopsida</taxon>
        <taxon>Poales</taxon>
        <taxon>Poaceae</taxon>
        <taxon>PACMAD clade</taxon>
        <taxon>Panicoideae</taxon>
        <taxon>Andropogonodae</taxon>
        <taxon>Andropogoneae</taxon>
        <taxon>Tripsacinae</taxon>
        <taxon>Zea</taxon>
    </lineage>
</organism>
<dbReference type="InParanoid" id="A0A1D6IL27"/>
<dbReference type="EMBL" id="CM007650">
    <property type="protein sequence ID" value="ONM60106.1"/>
    <property type="molecule type" value="Genomic_DNA"/>
</dbReference>
<feature type="compositionally biased region" description="Basic and acidic residues" evidence="1">
    <location>
        <begin position="103"/>
        <end position="114"/>
    </location>
</feature>
<feature type="compositionally biased region" description="Basic residues" evidence="1">
    <location>
        <begin position="115"/>
        <end position="125"/>
    </location>
</feature>
<sequence length="131" mass="14020">MGPMRPGLDLSTICSSEDDGVNNVGGAEATEDGERPEVRQAAQRGGVEPGPGPTGRGGDVGAQVEADGAENVRFVGRELALQAWPQRVGVGSRVELRPRRVAEEVRHHSEDGRQLHPRQLRRRRVPSGDSG</sequence>